<name>A4J9Z9_BURVG</name>
<reference evidence="2" key="1">
    <citation type="submission" date="2007-03" db="EMBL/GenBank/DDBJ databases">
        <title>Complete sequence of chromosome 1 of Burkholderia vietnamiensis G4.</title>
        <authorList>
            <consortium name="US DOE Joint Genome Institute"/>
            <person name="Copeland A."/>
            <person name="Lucas S."/>
            <person name="Lapidus A."/>
            <person name="Barry K."/>
            <person name="Detter J.C."/>
            <person name="Glavina del Rio T."/>
            <person name="Hammon N."/>
            <person name="Israni S."/>
            <person name="Dalin E."/>
            <person name="Tice H."/>
            <person name="Pitluck S."/>
            <person name="Chain P."/>
            <person name="Malfatti S."/>
            <person name="Shin M."/>
            <person name="Vergez L."/>
            <person name="Schmutz J."/>
            <person name="Larimer F."/>
            <person name="Land M."/>
            <person name="Hauser L."/>
            <person name="Kyrpides N."/>
            <person name="Tiedje J."/>
            <person name="Richardson P."/>
        </authorList>
    </citation>
    <scope>NUCLEOTIDE SEQUENCE [LARGE SCALE GENOMIC DNA]</scope>
    <source>
        <strain evidence="2">G4 / LMG 22486</strain>
    </source>
</reference>
<accession>A4J9Z9</accession>
<dbReference type="Proteomes" id="UP000002287">
    <property type="component" value="Chromosome 1"/>
</dbReference>
<evidence type="ECO:0000313" key="1">
    <source>
        <dbReference type="EMBL" id="ABO53102.1"/>
    </source>
</evidence>
<dbReference type="EMBL" id="CP000614">
    <property type="protein sequence ID" value="ABO53102.1"/>
    <property type="molecule type" value="Genomic_DNA"/>
</dbReference>
<organism evidence="1 2">
    <name type="scientific">Burkholderia vietnamiensis (strain G4 / LMG 22486)</name>
    <name type="common">Burkholderia cepacia (strain R1808)</name>
    <dbReference type="NCBI Taxonomy" id="269482"/>
    <lineage>
        <taxon>Bacteria</taxon>
        <taxon>Pseudomonadati</taxon>
        <taxon>Pseudomonadota</taxon>
        <taxon>Betaproteobacteria</taxon>
        <taxon>Burkholderiales</taxon>
        <taxon>Burkholderiaceae</taxon>
        <taxon>Burkholderia</taxon>
        <taxon>Burkholderia cepacia complex</taxon>
    </lineage>
</organism>
<sequence length="104" mass="12006">MQIAGSTARRFTERYSPPFRANRVPSVPQNLWITRYSASKSTLCALDNPFVRYRQTNVRSGHENVCAFCRTTRGNWRHNEKLRLSRYSPQNAVDNLAVRFSALA</sequence>
<dbReference type="KEGG" id="bvi:Bcep1808_0079"/>
<evidence type="ECO:0000313" key="2">
    <source>
        <dbReference type="Proteomes" id="UP000002287"/>
    </source>
</evidence>
<dbReference type="HOGENOM" id="CLU_2244920_0_0_4"/>
<protein>
    <submittedName>
        <fullName evidence="1">Uncharacterized protein</fullName>
    </submittedName>
</protein>
<proteinExistence type="predicted"/>
<gene>
    <name evidence="1" type="ordered locus">Bcep1808_0079</name>
</gene>
<dbReference type="AlphaFoldDB" id="A4J9Z9"/>